<feature type="domain" description="HTH araC/xylS-type" evidence="5">
    <location>
        <begin position="178"/>
        <end position="275"/>
    </location>
</feature>
<reference evidence="6 7" key="1">
    <citation type="submission" date="2010-08" db="EMBL/GenBank/DDBJ databases">
        <title>The draft genome of Desulfovibrio fructosovorans JJ.</title>
        <authorList>
            <consortium name="US DOE Joint Genome Institute (JGI-PGF)"/>
            <person name="Lucas S."/>
            <person name="Copeland A."/>
            <person name="Lapidus A."/>
            <person name="Cheng J.-F."/>
            <person name="Bruce D."/>
            <person name="Goodwin L."/>
            <person name="Pitluck S."/>
            <person name="Land M.L."/>
            <person name="Hauser L."/>
            <person name="Chang Y.-J."/>
            <person name="Jeffries C."/>
            <person name="Wall J.D."/>
            <person name="Stahl D.A."/>
            <person name="Arkin A.P."/>
            <person name="Dehal P."/>
            <person name="Stolyar S.M."/>
            <person name="Hazen T.C."/>
            <person name="Woyke T.J."/>
        </authorList>
    </citation>
    <scope>NUCLEOTIDE SEQUENCE [LARGE SCALE GENOMIC DNA]</scope>
    <source>
        <strain evidence="6 7">JJ</strain>
    </source>
</reference>
<dbReference type="GO" id="GO:0003700">
    <property type="term" value="F:DNA-binding transcription factor activity"/>
    <property type="evidence" value="ECO:0007669"/>
    <property type="project" value="InterPro"/>
</dbReference>
<dbReference type="EMBL" id="AECZ01000006">
    <property type="protein sequence ID" value="EFL51975.1"/>
    <property type="molecule type" value="Genomic_DNA"/>
</dbReference>
<dbReference type="AlphaFoldDB" id="E1JU45"/>
<keyword evidence="1" id="KW-0805">Transcription regulation</keyword>
<gene>
    <name evidence="6" type="ORF">DesfrDRAFT_1144</name>
</gene>
<sequence>MTGRRDTPSRSTVTARPLPLGTGGLALWASYSDQRFARHAHEGYALGVIEAGGLAFRYRGSRLVAPAGSVNLVQPGVPHDGEPALPGGWRYRMLYIPVEVLAMVQAQGVSPPYFRQGVIEDPELAGLVADVHKMLFDAEADALARQARLLSLLAYWVRRHATEGRTARAPGPEPRAVRRALEVIAERFAEPITLADLSAATGLSPWHLTRVVARSTGLPPHAHLLARRLRAAKDALTSQARLADIAAASGFADQSHLTRAFVAHFGMPPGAYRKIVQNSGRDQG</sequence>
<dbReference type="Pfam" id="PF02311">
    <property type="entry name" value="AraC_binding"/>
    <property type="match status" value="1"/>
</dbReference>
<dbReference type="SUPFAM" id="SSF51215">
    <property type="entry name" value="Regulatory protein AraC"/>
    <property type="match status" value="1"/>
</dbReference>
<dbReference type="PROSITE" id="PS00041">
    <property type="entry name" value="HTH_ARAC_FAMILY_1"/>
    <property type="match status" value="1"/>
</dbReference>
<evidence type="ECO:0000256" key="3">
    <source>
        <dbReference type="ARBA" id="ARBA00023159"/>
    </source>
</evidence>
<dbReference type="Pfam" id="PF12833">
    <property type="entry name" value="HTH_18"/>
    <property type="match status" value="1"/>
</dbReference>
<organism evidence="6 7">
    <name type="scientific">Solidesulfovibrio fructosivorans JJ]</name>
    <dbReference type="NCBI Taxonomy" id="596151"/>
    <lineage>
        <taxon>Bacteria</taxon>
        <taxon>Pseudomonadati</taxon>
        <taxon>Thermodesulfobacteriota</taxon>
        <taxon>Desulfovibrionia</taxon>
        <taxon>Desulfovibrionales</taxon>
        <taxon>Desulfovibrionaceae</taxon>
        <taxon>Solidesulfovibrio</taxon>
    </lineage>
</organism>
<comment type="caution">
    <text evidence="6">The sequence shown here is derived from an EMBL/GenBank/DDBJ whole genome shotgun (WGS) entry which is preliminary data.</text>
</comment>
<protein>
    <submittedName>
        <fullName evidence="6">Transcriptional regulator, AraC family</fullName>
    </submittedName>
</protein>
<proteinExistence type="predicted"/>
<evidence type="ECO:0000256" key="2">
    <source>
        <dbReference type="ARBA" id="ARBA00023125"/>
    </source>
</evidence>
<evidence type="ECO:0000313" key="6">
    <source>
        <dbReference type="EMBL" id="EFL51975.1"/>
    </source>
</evidence>
<dbReference type="SUPFAM" id="SSF46689">
    <property type="entry name" value="Homeodomain-like"/>
    <property type="match status" value="2"/>
</dbReference>
<keyword evidence="7" id="KW-1185">Reference proteome</keyword>
<dbReference type="InterPro" id="IPR018062">
    <property type="entry name" value="HTH_AraC-typ_CS"/>
</dbReference>
<dbReference type="STRING" id="596151.DesfrDRAFT_1144"/>
<keyword evidence="2" id="KW-0238">DNA-binding</keyword>
<accession>E1JU45</accession>
<dbReference type="PANTHER" id="PTHR46796:SF2">
    <property type="entry name" value="TRANSCRIPTIONAL REGULATORY PROTEIN"/>
    <property type="match status" value="1"/>
</dbReference>
<dbReference type="InterPro" id="IPR050204">
    <property type="entry name" value="AraC_XylS_family_regulators"/>
</dbReference>
<dbReference type="InterPro" id="IPR003313">
    <property type="entry name" value="AraC-bd"/>
</dbReference>
<evidence type="ECO:0000313" key="7">
    <source>
        <dbReference type="Proteomes" id="UP000006250"/>
    </source>
</evidence>
<evidence type="ECO:0000256" key="1">
    <source>
        <dbReference type="ARBA" id="ARBA00023015"/>
    </source>
</evidence>
<name>E1JU45_SOLFR</name>
<dbReference type="eggNOG" id="COG4977">
    <property type="taxonomic scope" value="Bacteria"/>
</dbReference>
<keyword evidence="3" id="KW-0010">Activator</keyword>
<dbReference type="OrthoDB" id="112032at2"/>
<evidence type="ECO:0000259" key="5">
    <source>
        <dbReference type="PROSITE" id="PS01124"/>
    </source>
</evidence>
<dbReference type="InterPro" id="IPR018060">
    <property type="entry name" value="HTH_AraC"/>
</dbReference>
<dbReference type="PROSITE" id="PS01124">
    <property type="entry name" value="HTH_ARAC_FAMILY_2"/>
    <property type="match status" value="1"/>
</dbReference>
<dbReference type="InterPro" id="IPR037923">
    <property type="entry name" value="HTH-like"/>
</dbReference>
<dbReference type="Gene3D" id="1.10.10.60">
    <property type="entry name" value="Homeodomain-like"/>
    <property type="match status" value="2"/>
</dbReference>
<dbReference type="RefSeq" id="WP_005991958.1">
    <property type="nucleotide sequence ID" value="NZ_AECZ01000006.1"/>
</dbReference>
<evidence type="ECO:0000256" key="4">
    <source>
        <dbReference type="ARBA" id="ARBA00023163"/>
    </source>
</evidence>
<dbReference type="PANTHER" id="PTHR46796">
    <property type="entry name" value="HTH-TYPE TRANSCRIPTIONAL ACTIVATOR RHAS-RELATED"/>
    <property type="match status" value="1"/>
</dbReference>
<keyword evidence="4" id="KW-0804">Transcription</keyword>
<dbReference type="Proteomes" id="UP000006250">
    <property type="component" value="Unassembled WGS sequence"/>
</dbReference>
<dbReference type="SMART" id="SM00342">
    <property type="entry name" value="HTH_ARAC"/>
    <property type="match status" value="1"/>
</dbReference>
<dbReference type="InterPro" id="IPR009057">
    <property type="entry name" value="Homeodomain-like_sf"/>
</dbReference>
<dbReference type="GO" id="GO:0043565">
    <property type="term" value="F:sequence-specific DNA binding"/>
    <property type="evidence" value="ECO:0007669"/>
    <property type="project" value="InterPro"/>
</dbReference>